<dbReference type="AlphaFoldDB" id="A0A5E4QQE4"/>
<organism evidence="1 2">
    <name type="scientific">Leptidea sinapis</name>
    <dbReference type="NCBI Taxonomy" id="189913"/>
    <lineage>
        <taxon>Eukaryota</taxon>
        <taxon>Metazoa</taxon>
        <taxon>Ecdysozoa</taxon>
        <taxon>Arthropoda</taxon>
        <taxon>Hexapoda</taxon>
        <taxon>Insecta</taxon>
        <taxon>Pterygota</taxon>
        <taxon>Neoptera</taxon>
        <taxon>Endopterygota</taxon>
        <taxon>Lepidoptera</taxon>
        <taxon>Glossata</taxon>
        <taxon>Ditrysia</taxon>
        <taxon>Papilionoidea</taxon>
        <taxon>Pieridae</taxon>
        <taxon>Dismorphiinae</taxon>
        <taxon>Leptidea</taxon>
    </lineage>
</organism>
<accession>A0A5E4QQE4</accession>
<dbReference type="EMBL" id="FZQP02004067">
    <property type="protein sequence ID" value="VVC99327.1"/>
    <property type="molecule type" value="Genomic_DNA"/>
</dbReference>
<protein>
    <submittedName>
        <fullName evidence="1">Uncharacterized protein</fullName>
    </submittedName>
</protein>
<dbReference type="Proteomes" id="UP000324832">
    <property type="component" value="Unassembled WGS sequence"/>
</dbReference>
<reference evidence="1 2" key="1">
    <citation type="submission" date="2017-07" db="EMBL/GenBank/DDBJ databases">
        <authorList>
            <person name="Talla V."/>
            <person name="Backstrom N."/>
        </authorList>
    </citation>
    <scope>NUCLEOTIDE SEQUENCE [LARGE SCALE GENOMIC DNA]</scope>
</reference>
<sequence length="70" mass="8239">MRDLNYTYRKALSIYLRENGVKKIDNDQPKENLNTVTENQSLGRSYKDVIMISTQKSKNLQMEGVNRKKM</sequence>
<evidence type="ECO:0000313" key="2">
    <source>
        <dbReference type="Proteomes" id="UP000324832"/>
    </source>
</evidence>
<proteinExistence type="predicted"/>
<evidence type="ECO:0000313" key="1">
    <source>
        <dbReference type="EMBL" id="VVC99327.1"/>
    </source>
</evidence>
<gene>
    <name evidence="1" type="ORF">LSINAPIS_LOCUS10222</name>
</gene>
<name>A0A5E4QQE4_9NEOP</name>
<keyword evidence="2" id="KW-1185">Reference proteome</keyword>